<dbReference type="PANTHER" id="PTHR30348:SF14">
    <property type="entry name" value="BLR8050 PROTEIN"/>
    <property type="match status" value="1"/>
</dbReference>
<sequence>MQRHPIRIGTAGWSIPAAHAAHFPPEGSHLARYAARLPAAEINSSFYRPHRPATYARWAETVPEDFRLAVKVPKEITHALQLVGAEAPLERFLGEVRSLGPKLGPLLLQLPPSLEFRPEVLNGFLDTLRARFDGPLVCEPRHPSWFTGEADALLATRGIPRVAADPPPAPGAARPGGAATLRYWRLHGSPRRYYSPYVPERLDRLAALLREADAESWVIFDNTAEFHAAGDALSLMARLMP</sequence>
<dbReference type="RefSeq" id="WP_120637773.1">
    <property type="nucleotide sequence ID" value="NZ_RAQU01000034.1"/>
</dbReference>
<dbReference type="Proteomes" id="UP000274097">
    <property type="component" value="Unassembled WGS sequence"/>
</dbReference>
<dbReference type="EMBL" id="RAQU01000034">
    <property type="protein sequence ID" value="RKK04727.1"/>
    <property type="molecule type" value="Genomic_DNA"/>
</dbReference>
<dbReference type="InterPro" id="IPR036520">
    <property type="entry name" value="UPF0759_sf"/>
</dbReference>
<organism evidence="1 4">
    <name type="scientific">Teichococcus wenyumeiae</name>
    <dbReference type="NCBI Taxonomy" id="2478470"/>
    <lineage>
        <taxon>Bacteria</taxon>
        <taxon>Pseudomonadati</taxon>
        <taxon>Pseudomonadota</taxon>
        <taxon>Alphaproteobacteria</taxon>
        <taxon>Acetobacterales</taxon>
        <taxon>Roseomonadaceae</taxon>
        <taxon>Roseomonas</taxon>
    </lineage>
</organism>
<proteinExistence type="predicted"/>
<reference evidence="1 4" key="1">
    <citation type="submission" date="2018-09" db="EMBL/GenBank/DDBJ databases">
        <title>Roseomonas sp. nov., isolated from feces of Tibetan antelopes in the Qinghai-Tibet plateau, China.</title>
        <authorList>
            <person name="Tian Z."/>
        </authorList>
    </citation>
    <scope>NUCLEOTIDE SEQUENCE [LARGE SCALE GENOMIC DNA]</scope>
    <source>
        <strain evidence="2 3">Z23</strain>
        <strain evidence="1 4">Z24</strain>
    </source>
</reference>
<dbReference type="InterPro" id="IPR002763">
    <property type="entry name" value="DUF72"/>
</dbReference>
<evidence type="ECO:0000313" key="4">
    <source>
        <dbReference type="Proteomes" id="UP000278036"/>
    </source>
</evidence>
<dbReference type="EMBL" id="RFLX01000001">
    <property type="protein sequence ID" value="RMI26966.1"/>
    <property type="molecule type" value="Genomic_DNA"/>
</dbReference>
<dbReference type="SUPFAM" id="SSF117396">
    <property type="entry name" value="TM1631-like"/>
    <property type="match status" value="1"/>
</dbReference>
<evidence type="ECO:0000313" key="2">
    <source>
        <dbReference type="EMBL" id="RMI26966.1"/>
    </source>
</evidence>
<protein>
    <submittedName>
        <fullName evidence="1">DUF72 domain-containing protein</fullName>
    </submittedName>
</protein>
<dbReference type="Pfam" id="PF01904">
    <property type="entry name" value="DUF72"/>
    <property type="match status" value="1"/>
</dbReference>
<dbReference type="Proteomes" id="UP000278036">
    <property type="component" value="Unassembled WGS sequence"/>
</dbReference>
<dbReference type="AlphaFoldDB" id="A0A3A9JBP4"/>
<dbReference type="OrthoDB" id="9780310at2"/>
<evidence type="ECO:0000313" key="1">
    <source>
        <dbReference type="EMBL" id="RKK04727.1"/>
    </source>
</evidence>
<gene>
    <name evidence="1" type="ORF">D6Z83_07835</name>
    <name evidence="2" type="ORF">EBE87_00840</name>
</gene>
<name>A0A3A9JBP4_9PROT</name>
<dbReference type="PANTHER" id="PTHR30348">
    <property type="entry name" value="UNCHARACTERIZED PROTEIN YECE"/>
    <property type="match status" value="1"/>
</dbReference>
<dbReference type="FunCoup" id="A0A3A9JBP4">
    <property type="interactions" value="51"/>
</dbReference>
<accession>A0A3A9JBP4</accession>
<keyword evidence="3" id="KW-1185">Reference proteome</keyword>
<comment type="caution">
    <text evidence="1">The sequence shown here is derived from an EMBL/GenBank/DDBJ whole genome shotgun (WGS) entry which is preliminary data.</text>
</comment>
<dbReference type="Gene3D" id="3.20.20.410">
    <property type="entry name" value="Protein of unknown function UPF0759"/>
    <property type="match status" value="1"/>
</dbReference>
<dbReference type="InParanoid" id="A0A3A9JBP4"/>
<evidence type="ECO:0000313" key="3">
    <source>
        <dbReference type="Proteomes" id="UP000274097"/>
    </source>
</evidence>